<dbReference type="Gene3D" id="3.30.450.30">
    <property type="entry name" value="Dynein light chain 2a, cytoplasmic"/>
    <property type="match status" value="1"/>
</dbReference>
<evidence type="ECO:0000313" key="1">
    <source>
        <dbReference type="EMBL" id="KAA3675395.1"/>
    </source>
</evidence>
<dbReference type="InterPro" id="IPR036140">
    <property type="entry name" value="PFN_sf"/>
</dbReference>
<sequence length="213" mass="24042">MDGMRSILRWLLSSTHWLTDLYTSLRDNFAYSVRTNSEFYERGQMQTENLGDLEDNEDTGKNAYIPFEQSTNADVWNQIVKDSILGTGTVLKCVLCNRLSRGIYAYGPEGFTPSVEQLDIVLSLLQSEDADQTVVNPNFTVATDECCYRDVLDARKMLLAAVITPQLNSTVCEIAAVLTDKSLLIGMYEINGKEEQARQLLCDIRDYLQEQAL</sequence>
<dbReference type="SUPFAM" id="SSF55770">
    <property type="entry name" value="Profilin (actin-binding protein)"/>
    <property type="match status" value="1"/>
</dbReference>
<accession>A0A5J4NIJ8</accession>
<dbReference type="EMBL" id="QNGE01002548">
    <property type="protein sequence ID" value="KAA3675395.1"/>
    <property type="molecule type" value="Genomic_DNA"/>
</dbReference>
<dbReference type="AlphaFoldDB" id="A0A5J4NIJ8"/>
<reference evidence="1 2" key="1">
    <citation type="journal article" date="2019" name="Gigascience">
        <title>Whole-genome sequence of the oriental lung fluke Paragonimus westermani.</title>
        <authorList>
            <person name="Oey H."/>
            <person name="Zakrzewski M."/>
            <person name="Narain K."/>
            <person name="Devi K.R."/>
            <person name="Agatsuma T."/>
            <person name="Nawaratna S."/>
            <person name="Gobert G.N."/>
            <person name="Jones M.K."/>
            <person name="Ragan M.A."/>
            <person name="McManus D.P."/>
            <person name="Krause L."/>
        </authorList>
    </citation>
    <scope>NUCLEOTIDE SEQUENCE [LARGE SCALE GENOMIC DNA]</scope>
    <source>
        <strain evidence="1 2">IND2009</strain>
    </source>
</reference>
<keyword evidence="2" id="KW-1185">Reference proteome</keyword>
<name>A0A5J4NIJ8_9TREM</name>
<dbReference type="Proteomes" id="UP000324629">
    <property type="component" value="Unassembled WGS sequence"/>
</dbReference>
<organism evidence="1 2">
    <name type="scientific">Paragonimus westermani</name>
    <dbReference type="NCBI Taxonomy" id="34504"/>
    <lineage>
        <taxon>Eukaryota</taxon>
        <taxon>Metazoa</taxon>
        <taxon>Spiralia</taxon>
        <taxon>Lophotrochozoa</taxon>
        <taxon>Platyhelminthes</taxon>
        <taxon>Trematoda</taxon>
        <taxon>Digenea</taxon>
        <taxon>Plagiorchiida</taxon>
        <taxon>Troglotremata</taxon>
        <taxon>Troglotrematidae</taxon>
        <taxon>Paragonimus</taxon>
    </lineage>
</organism>
<dbReference type="InterPro" id="IPR048278">
    <property type="entry name" value="PFN"/>
</dbReference>
<dbReference type="Pfam" id="PF00235">
    <property type="entry name" value="Profilin"/>
    <property type="match status" value="1"/>
</dbReference>
<protein>
    <submittedName>
        <fullName evidence="1">Uncharacterized protein</fullName>
    </submittedName>
</protein>
<comment type="caution">
    <text evidence="1">The sequence shown here is derived from an EMBL/GenBank/DDBJ whole genome shotgun (WGS) entry which is preliminary data.</text>
</comment>
<evidence type="ECO:0000313" key="2">
    <source>
        <dbReference type="Proteomes" id="UP000324629"/>
    </source>
</evidence>
<gene>
    <name evidence="1" type="ORF">DEA37_0007617</name>
</gene>
<dbReference type="GO" id="GO:0003779">
    <property type="term" value="F:actin binding"/>
    <property type="evidence" value="ECO:0007669"/>
    <property type="project" value="InterPro"/>
</dbReference>
<proteinExistence type="predicted"/>